<accession>A0ABV9RED7</accession>
<protein>
    <submittedName>
        <fullName evidence="1">Uncharacterized protein</fullName>
    </submittedName>
</protein>
<reference evidence="2" key="1">
    <citation type="journal article" date="2019" name="Int. J. Syst. Evol. Microbiol.">
        <title>The Global Catalogue of Microorganisms (GCM) 10K type strain sequencing project: providing services to taxonomists for standard genome sequencing and annotation.</title>
        <authorList>
            <consortium name="The Broad Institute Genomics Platform"/>
            <consortium name="The Broad Institute Genome Sequencing Center for Infectious Disease"/>
            <person name="Wu L."/>
            <person name="Ma J."/>
        </authorList>
    </citation>
    <scope>NUCLEOTIDE SEQUENCE [LARGE SCALE GENOMIC DNA]</scope>
    <source>
        <strain evidence="2">CCUG 50347</strain>
    </source>
</reference>
<evidence type="ECO:0000313" key="2">
    <source>
        <dbReference type="Proteomes" id="UP001595909"/>
    </source>
</evidence>
<sequence>MELRAMWRRATRWIGGATDRRAAREVADAAERVVGRAATRARLAAVEAEIVALMADDRVPARGRRLRALEQARDDLRAELEADGAATPREPVALRT</sequence>
<dbReference type="Proteomes" id="UP001595909">
    <property type="component" value="Unassembled WGS sequence"/>
</dbReference>
<keyword evidence="2" id="KW-1185">Reference proteome</keyword>
<proteinExistence type="predicted"/>
<evidence type="ECO:0000313" key="1">
    <source>
        <dbReference type="EMBL" id="MFC4831681.1"/>
    </source>
</evidence>
<name>A0ABV9RED7_9PSEU</name>
<dbReference type="EMBL" id="JBHSIM010000008">
    <property type="protein sequence ID" value="MFC4831681.1"/>
    <property type="molecule type" value="Genomic_DNA"/>
</dbReference>
<gene>
    <name evidence="1" type="ORF">ACFPEL_04595</name>
</gene>
<dbReference type="RefSeq" id="WP_274188678.1">
    <property type="nucleotide sequence ID" value="NZ_BAABHN010000008.1"/>
</dbReference>
<comment type="caution">
    <text evidence="1">The sequence shown here is derived from an EMBL/GenBank/DDBJ whole genome shotgun (WGS) entry which is preliminary data.</text>
</comment>
<organism evidence="1 2">
    <name type="scientific">Actinomycetospora chibensis</name>
    <dbReference type="NCBI Taxonomy" id="663606"/>
    <lineage>
        <taxon>Bacteria</taxon>
        <taxon>Bacillati</taxon>
        <taxon>Actinomycetota</taxon>
        <taxon>Actinomycetes</taxon>
        <taxon>Pseudonocardiales</taxon>
        <taxon>Pseudonocardiaceae</taxon>
        <taxon>Actinomycetospora</taxon>
    </lineage>
</organism>